<dbReference type="Pfam" id="PF00623">
    <property type="entry name" value="RNA_pol_Rpb1_2"/>
    <property type="match status" value="1"/>
</dbReference>
<protein>
    <recommendedName>
        <fullName evidence="14">DNA-directed RNA polymerase subunit</fullName>
        <ecNumber evidence="14">2.7.7.6</ecNumber>
    </recommendedName>
</protein>
<evidence type="ECO:0000256" key="10">
    <source>
        <dbReference type="ARBA" id="ARBA00023163"/>
    </source>
</evidence>
<evidence type="ECO:0000256" key="8">
    <source>
        <dbReference type="ARBA" id="ARBA00022833"/>
    </source>
</evidence>
<dbReference type="FunFam" id="1.10.150.390:FF:000004">
    <property type="entry name" value="DNA-directed RNA polymerase subunit"/>
    <property type="match status" value="1"/>
</dbReference>
<keyword evidence="11" id="KW-0539">Nucleus</keyword>
<dbReference type="OMA" id="AVCPPYN"/>
<dbReference type="SMART" id="SM00663">
    <property type="entry name" value="RPOLA_N"/>
    <property type="match status" value="1"/>
</dbReference>
<dbReference type="Pfam" id="PF04983">
    <property type="entry name" value="RNA_pol_Rpb1_3"/>
    <property type="match status" value="1"/>
</dbReference>
<dbReference type="InterPro" id="IPR006592">
    <property type="entry name" value="RNA_pol_N"/>
</dbReference>
<evidence type="ECO:0000313" key="16">
    <source>
        <dbReference type="EMBL" id="EEB09711.1"/>
    </source>
</evidence>
<evidence type="ECO:0000256" key="13">
    <source>
        <dbReference type="ARBA" id="ARBA00058108"/>
    </source>
</evidence>
<dbReference type="InterPro" id="IPR000722">
    <property type="entry name" value="RNA_pol_asu"/>
</dbReference>
<keyword evidence="7" id="KW-0479">Metal-binding</keyword>
<organism evidence="16 18">
    <name type="scientific">Schizosaccharomyces japonicus (strain yFS275 / FY16936)</name>
    <name type="common">Fission yeast</name>
    <dbReference type="NCBI Taxonomy" id="402676"/>
    <lineage>
        <taxon>Eukaryota</taxon>
        <taxon>Fungi</taxon>
        <taxon>Dikarya</taxon>
        <taxon>Ascomycota</taxon>
        <taxon>Taphrinomycotina</taxon>
        <taxon>Schizosaccharomycetes</taxon>
        <taxon>Schizosaccharomycetales</taxon>
        <taxon>Schizosaccharomycetaceae</taxon>
        <taxon>Schizosaccharomyces</taxon>
    </lineage>
</organism>
<comment type="catalytic activity">
    <reaction evidence="12 14">
        <text>RNA(n) + a ribonucleoside 5'-triphosphate = RNA(n+1) + diphosphate</text>
        <dbReference type="Rhea" id="RHEA:21248"/>
        <dbReference type="Rhea" id="RHEA-COMP:14527"/>
        <dbReference type="Rhea" id="RHEA-COMP:17342"/>
        <dbReference type="ChEBI" id="CHEBI:33019"/>
        <dbReference type="ChEBI" id="CHEBI:61557"/>
        <dbReference type="ChEBI" id="CHEBI:140395"/>
        <dbReference type="EC" id="2.7.7.6"/>
    </reaction>
</comment>
<dbReference type="Pfam" id="PF05000">
    <property type="entry name" value="RNA_pol_Rpb1_4"/>
    <property type="match status" value="1"/>
</dbReference>
<dbReference type="InterPro" id="IPR035697">
    <property type="entry name" value="RNAP_III_RPC1_N"/>
</dbReference>
<evidence type="ECO:0000256" key="1">
    <source>
        <dbReference type="ARBA" id="ARBA00004123"/>
    </source>
</evidence>
<dbReference type="OrthoDB" id="270392at2759"/>
<comment type="similarity">
    <text evidence="2 14">Belongs to the RNA polymerase beta' chain family.</text>
</comment>
<dbReference type="Gene3D" id="2.40.40.20">
    <property type="match status" value="1"/>
</dbReference>
<keyword evidence="4 14" id="KW-0240">DNA-directed RNA polymerase</keyword>
<dbReference type="InterPro" id="IPR007081">
    <property type="entry name" value="RNA_pol_Rpb1_5"/>
</dbReference>
<dbReference type="GO" id="GO:0006386">
    <property type="term" value="P:termination of RNA polymerase III transcription"/>
    <property type="evidence" value="ECO:0007669"/>
    <property type="project" value="EnsemblFungi"/>
</dbReference>
<evidence type="ECO:0000313" key="17">
    <source>
        <dbReference type="JaponicusDB" id="SJAG_04934"/>
    </source>
</evidence>
<dbReference type="EC" id="2.7.7.6" evidence="14"/>
<comment type="subcellular location">
    <subcellularLocation>
        <location evidence="1">Nucleus</location>
    </subcellularLocation>
</comment>
<dbReference type="GeneID" id="7050365"/>
<dbReference type="FunFam" id="4.10.860.120:FF:000004">
    <property type="entry name" value="DNA-directed RNA polymerase subunit"/>
    <property type="match status" value="1"/>
</dbReference>
<dbReference type="eggNOG" id="KOG0261">
    <property type="taxonomic scope" value="Eukaryota"/>
</dbReference>
<evidence type="ECO:0000256" key="14">
    <source>
        <dbReference type="RuleBase" id="RU004279"/>
    </source>
</evidence>
<dbReference type="Gene3D" id="4.10.860.120">
    <property type="entry name" value="RNA polymerase II, clamp domain"/>
    <property type="match status" value="1"/>
</dbReference>
<dbReference type="Gene3D" id="6.20.50.80">
    <property type="match status" value="1"/>
</dbReference>
<dbReference type="HOGENOM" id="CLU_000487_3_0_1"/>
<reference evidence="16 18" key="1">
    <citation type="journal article" date="2011" name="Science">
        <title>Comparative functional genomics of the fission yeasts.</title>
        <authorList>
            <person name="Rhind N."/>
            <person name="Chen Z."/>
            <person name="Yassour M."/>
            <person name="Thompson D.A."/>
            <person name="Haas B.J."/>
            <person name="Habib N."/>
            <person name="Wapinski I."/>
            <person name="Roy S."/>
            <person name="Lin M.F."/>
            <person name="Heiman D.I."/>
            <person name="Young S.K."/>
            <person name="Furuya K."/>
            <person name="Guo Y."/>
            <person name="Pidoux A."/>
            <person name="Chen H.M."/>
            <person name="Robbertse B."/>
            <person name="Goldberg J.M."/>
            <person name="Aoki K."/>
            <person name="Bayne E.H."/>
            <person name="Berlin A.M."/>
            <person name="Desjardins C.A."/>
            <person name="Dobbs E."/>
            <person name="Dukaj L."/>
            <person name="Fan L."/>
            <person name="FitzGerald M.G."/>
            <person name="French C."/>
            <person name="Gujja S."/>
            <person name="Hansen K."/>
            <person name="Keifenheim D."/>
            <person name="Levin J.Z."/>
            <person name="Mosher R.A."/>
            <person name="Mueller C.A."/>
            <person name="Pfiffner J."/>
            <person name="Priest M."/>
            <person name="Russ C."/>
            <person name="Smialowska A."/>
            <person name="Swoboda P."/>
            <person name="Sykes S.M."/>
            <person name="Vaughn M."/>
            <person name="Vengrova S."/>
            <person name="Yoder R."/>
            <person name="Zeng Q."/>
            <person name="Allshire R."/>
            <person name="Baulcombe D."/>
            <person name="Birren B.W."/>
            <person name="Brown W."/>
            <person name="Ekwall K."/>
            <person name="Kellis M."/>
            <person name="Leatherwood J."/>
            <person name="Levin H."/>
            <person name="Margalit H."/>
            <person name="Martienssen R."/>
            <person name="Nieduszynski C.A."/>
            <person name="Spatafora J.W."/>
            <person name="Friedman N."/>
            <person name="Dalgaard J.Z."/>
            <person name="Baumann P."/>
            <person name="Niki H."/>
            <person name="Regev A."/>
            <person name="Nusbaum C."/>
        </authorList>
    </citation>
    <scope>NUCLEOTIDE SEQUENCE [LARGE SCALE GENOMIC DNA]</scope>
    <source>
        <strain evidence="18">yFS275 / FY16936</strain>
    </source>
</reference>
<dbReference type="InterPro" id="IPR007083">
    <property type="entry name" value="RNA_pol_Rpb1_4"/>
</dbReference>
<dbReference type="CDD" id="cd02736">
    <property type="entry name" value="RNAP_III_Rpc1_C"/>
    <property type="match status" value="1"/>
</dbReference>
<evidence type="ECO:0000256" key="3">
    <source>
        <dbReference type="ARBA" id="ARBA00011206"/>
    </source>
</evidence>
<dbReference type="VEuPathDB" id="FungiDB:SJAG_04934"/>
<dbReference type="PANTHER" id="PTHR48446:SF1">
    <property type="entry name" value="DNA-DIRECTED RNA POLYMERASE SUBUNIT BETA' N-TERMINAL SECTION"/>
    <property type="match status" value="1"/>
</dbReference>
<keyword evidence="8" id="KW-0862">Zinc</keyword>
<dbReference type="InterPro" id="IPR015700">
    <property type="entry name" value="RPC1"/>
</dbReference>
<dbReference type="Pfam" id="PF04997">
    <property type="entry name" value="RNA_pol_Rpb1_1"/>
    <property type="match status" value="1"/>
</dbReference>
<dbReference type="EMBL" id="KE651167">
    <property type="protein sequence ID" value="EEB09711.1"/>
    <property type="molecule type" value="Genomic_DNA"/>
</dbReference>
<dbReference type="SUPFAM" id="SSF64484">
    <property type="entry name" value="beta and beta-prime subunits of DNA dependent RNA-polymerase"/>
    <property type="match status" value="1"/>
</dbReference>
<dbReference type="InterPro" id="IPR007080">
    <property type="entry name" value="RNA_pol_Rpb1_1"/>
</dbReference>
<keyword evidence="9" id="KW-0460">Magnesium</keyword>
<dbReference type="NCBIfam" id="NF006336">
    <property type="entry name" value="PRK08566.1"/>
    <property type="match status" value="1"/>
</dbReference>
<dbReference type="Gene3D" id="1.10.274.100">
    <property type="entry name" value="RNA polymerase Rpb1, domain 3"/>
    <property type="match status" value="1"/>
</dbReference>
<evidence type="ECO:0000256" key="4">
    <source>
        <dbReference type="ARBA" id="ARBA00022478"/>
    </source>
</evidence>
<dbReference type="GO" id="GO:0042797">
    <property type="term" value="P:tRNA transcription by RNA polymerase III"/>
    <property type="evidence" value="ECO:0000318"/>
    <property type="project" value="GO_Central"/>
</dbReference>
<evidence type="ECO:0000256" key="12">
    <source>
        <dbReference type="ARBA" id="ARBA00048552"/>
    </source>
</evidence>
<evidence type="ECO:0000313" key="18">
    <source>
        <dbReference type="Proteomes" id="UP000001744"/>
    </source>
</evidence>
<accession>B6K857</accession>
<name>B6K857_SCHJY</name>
<dbReference type="Pfam" id="PF04998">
    <property type="entry name" value="RNA_pol_Rpb1_5"/>
    <property type="match status" value="1"/>
</dbReference>
<dbReference type="GO" id="GO:0003899">
    <property type="term" value="F:DNA-directed RNA polymerase activity"/>
    <property type="evidence" value="ECO:0007669"/>
    <property type="project" value="UniProtKB-EC"/>
</dbReference>
<dbReference type="RefSeq" id="XP_002176004.1">
    <property type="nucleotide sequence ID" value="XM_002175968.2"/>
</dbReference>
<dbReference type="CDD" id="cd02583">
    <property type="entry name" value="RNAP_III_RPC1_N"/>
    <property type="match status" value="1"/>
</dbReference>
<sequence>MKEPVDDQVPKRIRHLQFCLSGPKEFVKDAVVEVSTRDLYTMTERKPVEHGALDRRMGTTDRNAVCATCGEGVADCIGHFGHVRLALPVFNIGYFKTTLTILQNICKDCATVLVSQREKQNFLKELRKPGIDNLRRTQICKRLNDACKKVRVCPYCNKTQGVVKKAGPLKIIHERFRFNRKMQEEGGEFRQSFDQALKAMPDLRPHLHKAHDDLNPLRVLNLFKQITPMDCELLGMDPEKGRPENLLWQYMPAPPVTIRPTVAQEGATTEDDITIKLTEIVWTSSLIRAALNKGTPINSLMEQWEFLQLSVALYINSELPGLRPPDMPSKPTRGFCQRLKGKQGRFRGNLSGKRVDFSGRTVISPDPNLQIDQVAVPLRIAKILTYPEKVTDQNIDALRTRVTNGPDVHPGANYVVDRDTGIKRFLRFGNRKRIAEELHVGDTVERHLQDNDVVLFNRQPSLHKLSIMAHLVKVRPWRTLRFNECVCGPYNADFDGDEMNLHVPQTEEARTEALELMGIKNNLVTPRNGEPIIAATQDFITASYLLSLKDCFLDRKTFCNLCCFMVDASVHIDIPPPAILKPRCLWTGKQLFGVLMRPNHLSPVMVNLAANTRSIAKGKCSPPEMCPNDGYLLIQNSELLAGVVDKSIVGDGKKNSLFYVILRDYGPIEAAATMNRLAKLCARYLGNRGFSIGINDVQPGQRLYHTKEALVEKAYSVSDDLIMQYAKGTLECQPGMNQEATLESKISSTLSKVRDDVGETCMKELGSRNAPLIMATCGSKGSKINVSQMVACVGQQIISGKRVPDGFQDRSLPHFRKNSKHPLAKGFVSNSFYTGLTPTEFLFHAISGREGLVDTAVKTAETGYMSRRLMKSLEDLTSAYDGTVRSSNSSIVQFTYGDDGLDPTYLEGDGTPVAFERCWSHSSNITYNEDDSGLLPYKIIEETESILSSRKFTANCTENFIESVRTFVIERLAKKLAQVRANRQLAPKLERPSEDDFDDFENDDFAPLAARKSVDNVLRVSKKQLYTFLQFCWEKYMKAKVEPGTAVGAVGAHSIGEPGTQMTLKTFHFAGVAAQTTLGVPRIKEIINAAKTISTPIIYGALVNDQDVRSARVVKGRIEKTYLKDVISSLEEIFGPTNTYISVHVNFDTIRKLQLDLTLADIASAIWTAPKLKIPMQQVTVHDSANEIRVHVTPDTKDFENSSVYYRLQTYKRALPNVVVSGIPKTSRAIILQEGEKKQLVVEGYGLREVMNTEGIVGSKTFTNHVMEMNAVLGIEAARQSIIYEIDSTMRNHGLTVDPRHIMLLGDVMTCKGEVLGITRFGVAKMKDSVLSLASFEKTTDHLFDAAARFAKDSIEGISECIVLGKLAPIGTNVFQLIRTTEESHDQEPKKLLFDNPTLPSLQVES</sequence>
<dbReference type="Proteomes" id="UP000001744">
    <property type="component" value="Unassembled WGS sequence"/>
</dbReference>
<dbReference type="Gene3D" id="6.10.250.2940">
    <property type="match status" value="1"/>
</dbReference>
<dbReference type="InterPro" id="IPR035698">
    <property type="entry name" value="RNAP_III_Rpc1_C"/>
</dbReference>
<dbReference type="FunFam" id="3.30.1490.180:FF:000002">
    <property type="entry name" value="DNA-directed RNA polymerase subunit"/>
    <property type="match status" value="1"/>
</dbReference>
<evidence type="ECO:0000256" key="5">
    <source>
        <dbReference type="ARBA" id="ARBA00022679"/>
    </source>
</evidence>
<dbReference type="FunFam" id="1.10.274.100:FF:000008">
    <property type="entry name" value="DNA-directed RNA polymerase subunit"/>
    <property type="match status" value="1"/>
</dbReference>
<gene>
    <name evidence="17" type="primary">rpc1</name>
    <name evidence="16" type="ORF">SJAG_04934</name>
</gene>
<dbReference type="Gene3D" id="1.10.150.390">
    <property type="match status" value="1"/>
</dbReference>
<evidence type="ECO:0000256" key="2">
    <source>
        <dbReference type="ARBA" id="ARBA00006460"/>
    </source>
</evidence>
<dbReference type="GO" id="GO:0005666">
    <property type="term" value="C:RNA polymerase III complex"/>
    <property type="evidence" value="ECO:0000318"/>
    <property type="project" value="GO_Central"/>
</dbReference>
<keyword evidence="6 14" id="KW-0548">Nucleotidyltransferase</keyword>
<dbReference type="InterPro" id="IPR007066">
    <property type="entry name" value="RNA_pol_Rpb1_3"/>
</dbReference>
<dbReference type="STRING" id="402676.B6K857"/>
<evidence type="ECO:0000256" key="7">
    <source>
        <dbReference type="ARBA" id="ARBA00022723"/>
    </source>
</evidence>
<dbReference type="FunFam" id="2.40.40.20:FF:000019">
    <property type="entry name" value="DNA-directed RNA polymerase II subunit RPB1"/>
    <property type="match status" value="1"/>
</dbReference>
<dbReference type="JaponicusDB" id="SJAG_04934">
    <property type="gene designation" value="rpc1"/>
</dbReference>
<dbReference type="Gene3D" id="1.10.132.30">
    <property type="match status" value="1"/>
</dbReference>
<dbReference type="GO" id="GO:0046872">
    <property type="term" value="F:metal ion binding"/>
    <property type="evidence" value="ECO:0007669"/>
    <property type="project" value="UniProtKB-KW"/>
</dbReference>
<dbReference type="InterPro" id="IPR038120">
    <property type="entry name" value="Rpb1_funnel_sf"/>
</dbReference>
<feature type="domain" description="RNA polymerase N-terminal" evidence="15">
    <location>
        <begin position="244"/>
        <end position="547"/>
    </location>
</feature>
<keyword evidence="5 14" id="KW-0808">Transferase</keyword>
<evidence type="ECO:0000256" key="9">
    <source>
        <dbReference type="ARBA" id="ARBA00022842"/>
    </source>
</evidence>
<dbReference type="FunFam" id="1.10.132.30:FF:000001">
    <property type="entry name" value="DNA-directed RNA polymerase subunit"/>
    <property type="match status" value="1"/>
</dbReference>
<evidence type="ECO:0000256" key="11">
    <source>
        <dbReference type="ARBA" id="ARBA00023242"/>
    </source>
</evidence>
<keyword evidence="18" id="KW-1185">Reference proteome</keyword>
<dbReference type="Gene3D" id="3.30.1490.180">
    <property type="entry name" value="RNA polymerase ii"/>
    <property type="match status" value="1"/>
</dbReference>
<evidence type="ECO:0000259" key="15">
    <source>
        <dbReference type="SMART" id="SM00663"/>
    </source>
</evidence>
<keyword evidence="10 14" id="KW-0804">Transcription</keyword>
<comment type="subunit">
    <text evidence="3">Component of the RNA polymerase III (Pol III) complex consisting of 17 subunits.</text>
</comment>
<dbReference type="GO" id="GO:0003677">
    <property type="term" value="F:DNA binding"/>
    <property type="evidence" value="ECO:0007669"/>
    <property type="project" value="InterPro"/>
</dbReference>
<dbReference type="PANTHER" id="PTHR48446">
    <property type="entry name" value="DNA-DIRECTED RNA POLYMERASE SUBUNIT BETA' N-TERMINAL SECTION"/>
    <property type="match status" value="1"/>
</dbReference>
<dbReference type="GO" id="GO:0000785">
    <property type="term" value="C:chromatin"/>
    <property type="evidence" value="ECO:0007669"/>
    <property type="project" value="EnsemblFungi"/>
</dbReference>
<proteinExistence type="inferred from homology"/>
<comment type="function">
    <text evidence="13">DNA-dependent RNA polymerase catalyzes the transcription of DNA into RNA using the four ribonucleoside triphosphates as substrates. Largest and catalytic core component of RNA polymerase III which synthesizes small RNAs, such as 5S rRNA and tRNAs. Forms the polymerase active center together with the second largest subunit. A single-stranded DNA template strand of the promoter is positioned within the central active site cleft of Pol III. A bridging helix emanates from RPC1 and crosses the cleft near the catalytic site and is thought to promote translocation of Pol III by acting as a ratchet that moves the RNA-DNA hybrid through the active site by switching from straight to bent conformations at each step of nucleotide addition.</text>
</comment>
<dbReference type="InterPro" id="IPR044893">
    <property type="entry name" value="RNA_pol_Rpb1_clamp_domain"/>
</dbReference>
<dbReference type="InterPro" id="IPR042102">
    <property type="entry name" value="RNA_pol_Rpb1_3_sf"/>
</dbReference>
<dbReference type="GO" id="GO:0006384">
    <property type="term" value="P:transcription initiation at RNA polymerase III promoter"/>
    <property type="evidence" value="ECO:0007669"/>
    <property type="project" value="EnsemblFungi"/>
</dbReference>
<evidence type="ECO:0000256" key="6">
    <source>
        <dbReference type="ARBA" id="ARBA00022695"/>
    </source>
</evidence>